<dbReference type="GO" id="GO:0007165">
    <property type="term" value="P:signal transduction"/>
    <property type="evidence" value="ECO:0007669"/>
    <property type="project" value="InterPro"/>
</dbReference>
<dbReference type="SMART" id="SM00331">
    <property type="entry name" value="PP2C_SIG"/>
    <property type="match status" value="1"/>
</dbReference>
<dbReference type="Pfam" id="PF07228">
    <property type="entry name" value="SpoIIE"/>
    <property type="match status" value="1"/>
</dbReference>
<evidence type="ECO:0000256" key="1">
    <source>
        <dbReference type="ARBA" id="ARBA00022801"/>
    </source>
</evidence>
<dbReference type="PANTHER" id="PTHR43156:SF2">
    <property type="entry name" value="STAGE II SPORULATION PROTEIN E"/>
    <property type="match status" value="1"/>
</dbReference>
<comment type="caution">
    <text evidence="5">The sequence shown here is derived from an EMBL/GenBank/DDBJ whole genome shotgun (WGS) entry which is preliminary data.</text>
</comment>
<evidence type="ECO:0000313" key="6">
    <source>
        <dbReference type="Proteomes" id="UP000306236"/>
    </source>
</evidence>
<keyword evidence="6" id="KW-1185">Reference proteome</keyword>
<dbReference type="InterPro" id="IPR003660">
    <property type="entry name" value="HAMP_dom"/>
</dbReference>
<keyword evidence="2" id="KW-1133">Transmembrane helix</keyword>
<dbReference type="Gene3D" id="3.60.40.10">
    <property type="entry name" value="PPM-type phosphatase domain"/>
    <property type="match status" value="1"/>
</dbReference>
<evidence type="ECO:0000313" key="5">
    <source>
        <dbReference type="EMBL" id="THJ31560.1"/>
    </source>
</evidence>
<dbReference type="PANTHER" id="PTHR43156">
    <property type="entry name" value="STAGE II SPORULATION PROTEIN E-RELATED"/>
    <property type="match status" value="1"/>
</dbReference>
<gene>
    <name evidence="5" type="ORF">E8K88_14695</name>
</gene>
<keyword evidence="2" id="KW-0812">Transmembrane</keyword>
<feature type="domain" description="PPM-type phosphatase" evidence="4">
    <location>
        <begin position="462"/>
        <end position="677"/>
    </location>
</feature>
<dbReference type="AlphaFoldDB" id="A0A4S5BH20"/>
<name>A0A4S5BH20_9BURK</name>
<keyword evidence="1" id="KW-0378">Hydrolase</keyword>
<proteinExistence type="predicted"/>
<dbReference type="OrthoDB" id="9802500at2"/>
<dbReference type="GO" id="GO:0016791">
    <property type="term" value="F:phosphatase activity"/>
    <property type="evidence" value="ECO:0007669"/>
    <property type="project" value="TreeGrafter"/>
</dbReference>
<organism evidence="5 6">
    <name type="scientific">Lampropedia aestuarii</name>
    <dbReference type="NCBI Taxonomy" id="2562762"/>
    <lineage>
        <taxon>Bacteria</taxon>
        <taxon>Pseudomonadati</taxon>
        <taxon>Pseudomonadota</taxon>
        <taxon>Betaproteobacteria</taxon>
        <taxon>Burkholderiales</taxon>
        <taxon>Comamonadaceae</taxon>
        <taxon>Lampropedia</taxon>
    </lineage>
</organism>
<accession>A0A4S5BH20</accession>
<dbReference type="SUPFAM" id="SSF81606">
    <property type="entry name" value="PP2C-like"/>
    <property type="match status" value="1"/>
</dbReference>
<dbReference type="GO" id="GO:0016020">
    <property type="term" value="C:membrane"/>
    <property type="evidence" value="ECO:0007669"/>
    <property type="project" value="InterPro"/>
</dbReference>
<feature type="transmembrane region" description="Helical" evidence="2">
    <location>
        <begin position="267"/>
        <end position="288"/>
    </location>
</feature>
<dbReference type="PROSITE" id="PS50885">
    <property type="entry name" value="HAMP"/>
    <property type="match status" value="1"/>
</dbReference>
<dbReference type="PROSITE" id="PS51746">
    <property type="entry name" value="PPM_2"/>
    <property type="match status" value="1"/>
</dbReference>
<sequence length="692" mass="76880">MSLKTRIALLVVVMALGIGSMAAYVFWSRDREHERNYRELVSASQAIAWNKLQQETAADLQDHLKQMLANPALPEALAHADMERLDTLVAPSLFADENFRVDWFDQRRALLRSSSRLLQQDPLVDFNWLSASLATADVRIGISHPSRDNYYLVVTQRFEINGQFGVLALGRNLKQLLHDMSYISGAKSFLVNLRGRAVAGTQAALLDGEQLSFTARMPRVQEIFDRQQRRWRLASLPLLGPDNRPIGTLLSAWDISEIYREERREQLFLLTGLALVIAAMGLLVFVYLGRAMQPLNRSVDVLQALAHGDLRAAPDEDDQRLPAEAGAIARGVAALRGELLNLQVLRDERIRVRQQQERLIRRELRTLADGLDKDARQEILTALDSPSEDSAANDNTLARLAATLARMSGLVLAQQDKLVVLLNQLREAMQQQAALLSLRQELEIARTMQLSILPRQAPETEAVDVSTLMIPAKEVGGDFYDYFLVDHNRLAVVIADVSGKGIPAAFFMAISRTLLKSIAQFLFNPAEIVKQLNDQLCADNEQMMFVTLFFGIFDLDSGDFEFVNAGHNPPLLLRTGGEVEVLPHSQNPALAVMDGLSFRQGNLQIQHGETLLLYTDGITEAQNPAGELFGDERLLAWARQANLDGSNNVTNSLLSAVRAFESSAAQADDITCIALRRLASHRLAKPPCGETV</sequence>
<dbReference type="Proteomes" id="UP000306236">
    <property type="component" value="Unassembled WGS sequence"/>
</dbReference>
<reference evidence="5 6" key="1">
    <citation type="submission" date="2019-04" db="EMBL/GenBank/DDBJ databases">
        <title>Lampropedia sp YIM MLB12 draf genome.</title>
        <authorList>
            <person name="Wang Y.-X."/>
        </authorList>
    </citation>
    <scope>NUCLEOTIDE SEQUENCE [LARGE SCALE GENOMIC DNA]</scope>
    <source>
        <strain evidence="5 6">YIM MLB12</strain>
    </source>
</reference>
<evidence type="ECO:0000259" key="4">
    <source>
        <dbReference type="PROSITE" id="PS51746"/>
    </source>
</evidence>
<evidence type="ECO:0000256" key="2">
    <source>
        <dbReference type="SAM" id="Phobius"/>
    </source>
</evidence>
<dbReference type="InterPro" id="IPR036457">
    <property type="entry name" value="PPM-type-like_dom_sf"/>
</dbReference>
<keyword evidence="2" id="KW-0472">Membrane</keyword>
<feature type="domain" description="HAMP" evidence="3">
    <location>
        <begin position="289"/>
        <end position="344"/>
    </location>
</feature>
<dbReference type="InterPro" id="IPR052016">
    <property type="entry name" value="Bact_Sigma-Reg"/>
</dbReference>
<evidence type="ECO:0000259" key="3">
    <source>
        <dbReference type="PROSITE" id="PS50885"/>
    </source>
</evidence>
<dbReference type="RefSeq" id="WP_136407432.1">
    <property type="nucleotide sequence ID" value="NZ_SSWX01000022.1"/>
</dbReference>
<feature type="transmembrane region" description="Helical" evidence="2">
    <location>
        <begin position="6"/>
        <end position="27"/>
    </location>
</feature>
<protein>
    <recommendedName>
        <fullName evidence="7">HAMP domain-containing protein</fullName>
    </recommendedName>
</protein>
<dbReference type="EMBL" id="SSWX01000022">
    <property type="protein sequence ID" value="THJ31560.1"/>
    <property type="molecule type" value="Genomic_DNA"/>
</dbReference>
<dbReference type="InterPro" id="IPR001932">
    <property type="entry name" value="PPM-type_phosphatase-like_dom"/>
</dbReference>
<evidence type="ECO:0008006" key="7">
    <source>
        <dbReference type="Google" id="ProtNLM"/>
    </source>
</evidence>